<reference evidence="1 2" key="1">
    <citation type="submission" date="2024-04" db="EMBL/GenBank/DDBJ databases">
        <title>Novel species of the genus Ideonella isolated from streams.</title>
        <authorList>
            <person name="Lu H."/>
        </authorList>
    </citation>
    <scope>NUCLEOTIDE SEQUENCE [LARGE SCALE GENOMIC DNA]</scope>
    <source>
        <strain evidence="1 2">BYS139W</strain>
    </source>
</reference>
<gene>
    <name evidence="1" type="ORF">AACH11_00875</name>
</gene>
<dbReference type="Pfam" id="PF10023">
    <property type="entry name" value="Aminopep"/>
    <property type="match status" value="1"/>
</dbReference>
<sequence>MPLALATLLLGGCQSLGAVGEAVGYYGQAVGGHLQLMRAARPVDDWLADPATPPALAGRLREAQQMRRWAVQALALPDNASYTRYAQLDRPAVVWNVVATPELSLALHTWCHPLMGCVGYQGWFDEARARAEAARLQARGLEVMVYGVPAYSTLGWTNWLGGDPLLDTFVRGAEDETARLIFHELAHQRVYVADDTRFNESYATAVERLGLARWQADQGRPVVDGTRAARLRADFLRLTRQARDELQALYARQDLSAAERRQQKAEVFARLRAAHAALKAGPWQGDARYDAWFARANNAALALQTAYDGWVPAFERLHAEEGADFARFHAAVERLAALPPDERRARLQALMAPVQPFTTRP</sequence>
<dbReference type="PIRSF" id="PIRSF029285">
    <property type="entry name" value="Aminopept"/>
    <property type="match status" value="1"/>
</dbReference>
<dbReference type="RefSeq" id="WP_341372301.1">
    <property type="nucleotide sequence ID" value="NZ_JBBUTF010000002.1"/>
</dbReference>
<keyword evidence="1" id="KW-0645">Protease</keyword>
<dbReference type="InterPro" id="IPR014553">
    <property type="entry name" value="Aminopept"/>
</dbReference>
<organism evidence="1 2">
    <name type="scientific">Pseudaquabacterium rugosum</name>
    <dbReference type="NCBI Taxonomy" id="2984194"/>
    <lineage>
        <taxon>Bacteria</taxon>
        <taxon>Pseudomonadati</taxon>
        <taxon>Pseudomonadota</taxon>
        <taxon>Betaproteobacteria</taxon>
        <taxon>Burkholderiales</taxon>
        <taxon>Sphaerotilaceae</taxon>
        <taxon>Pseudaquabacterium</taxon>
    </lineage>
</organism>
<dbReference type="EMBL" id="JBBUTF010000002">
    <property type="protein sequence ID" value="MEK8024518.1"/>
    <property type="molecule type" value="Genomic_DNA"/>
</dbReference>
<accession>A0ABU9B3R9</accession>
<keyword evidence="1" id="KW-0031">Aminopeptidase</keyword>
<dbReference type="Proteomes" id="UP001368500">
    <property type="component" value="Unassembled WGS sequence"/>
</dbReference>
<proteinExistence type="predicted"/>
<name>A0ABU9B3R9_9BURK</name>
<evidence type="ECO:0000313" key="1">
    <source>
        <dbReference type="EMBL" id="MEK8024518.1"/>
    </source>
</evidence>
<keyword evidence="2" id="KW-1185">Reference proteome</keyword>
<protein>
    <submittedName>
        <fullName evidence="1">Aminopeptidase</fullName>
    </submittedName>
</protein>
<comment type="caution">
    <text evidence="1">The sequence shown here is derived from an EMBL/GenBank/DDBJ whole genome shotgun (WGS) entry which is preliminary data.</text>
</comment>
<evidence type="ECO:0000313" key="2">
    <source>
        <dbReference type="Proteomes" id="UP001368500"/>
    </source>
</evidence>
<keyword evidence="1" id="KW-0378">Hydrolase</keyword>
<dbReference type="GO" id="GO:0004177">
    <property type="term" value="F:aminopeptidase activity"/>
    <property type="evidence" value="ECO:0007669"/>
    <property type="project" value="UniProtKB-KW"/>
</dbReference>